<dbReference type="InterPro" id="IPR011990">
    <property type="entry name" value="TPR-like_helical_dom_sf"/>
</dbReference>
<protein>
    <submittedName>
        <fullName evidence="3 4">Transcriptional regulator</fullName>
    </submittedName>
</protein>
<dbReference type="PANTHER" id="PTHR46558">
    <property type="entry name" value="TRACRIPTIONAL REGULATORY PROTEIN-RELATED-RELATED"/>
    <property type="match status" value="1"/>
</dbReference>
<dbReference type="RefSeq" id="WP_066541186.1">
    <property type="nucleotide sequence ID" value="NZ_CP021422.1"/>
</dbReference>
<accession>A0A1Z2XRC1</accession>
<dbReference type="GO" id="GO:0003677">
    <property type="term" value="F:DNA binding"/>
    <property type="evidence" value="ECO:0007669"/>
    <property type="project" value="UniProtKB-KW"/>
</dbReference>
<dbReference type="CDD" id="cd00093">
    <property type="entry name" value="HTH_XRE"/>
    <property type="match status" value="1"/>
</dbReference>
<dbReference type="SUPFAM" id="SSF47413">
    <property type="entry name" value="lambda repressor-like DNA-binding domains"/>
    <property type="match status" value="1"/>
</dbReference>
<dbReference type="Proteomes" id="UP000196710">
    <property type="component" value="Chromosome"/>
</dbReference>
<dbReference type="InterPro" id="IPR001387">
    <property type="entry name" value="Cro/C1-type_HTH"/>
</dbReference>
<keyword evidence="5" id="KW-1185">Reference proteome</keyword>
<dbReference type="Pfam" id="PF01381">
    <property type="entry name" value="HTH_3"/>
    <property type="match status" value="1"/>
</dbReference>
<dbReference type="AlphaFoldDB" id="A0A1Z2XRC1"/>
<evidence type="ECO:0000256" key="1">
    <source>
        <dbReference type="ARBA" id="ARBA00023125"/>
    </source>
</evidence>
<dbReference type="InterPro" id="IPR010982">
    <property type="entry name" value="Lambda_DNA-bd_dom_sf"/>
</dbReference>
<evidence type="ECO:0000313" key="6">
    <source>
        <dbReference type="Proteomes" id="UP000596035"/>
    </source>
</evidence>
<evidence type="ECO:0000313" key="3">
    <source>
        <dbReference type="EMBL" id="ASB40984.1"/>
    </source>
</evidence>
<feature type="domain" description="HTH cro/C1-type" evidence="2">
    <location>
        <begin position="10"/>
        <end position="64"/>
    </location>
</feature>
<dbReference type="PROSITE" id="PS50943">
    <property type="entry name" value="HTH_CROC1"/>
    <property type="match status" value="1"/>
</dbReference>
<dbReference type="SMART" id="SM00530">
    <property type="entry name" value="HTH_XRE"/>
    <property type="match status" value="1"/>
</dbReference>
<keyword evidence="1" id="KW-0238">DNA-binding</keyword>
<gene>
    <name evidence="3" type="ORF">ADH66_10175</name>
    <name evidence="4" type="ORF">I5Q82_00495</name>
</gene>
<evidence type="ECO:0000259" key="2">
    <source>
        <dbReference type="PROSITE" id="PS50943"/>
    </source>
</evidence>
<evidence type="ECO:0000313" key="4">
    <source>
        <dbReference type="EMBL" id="QQR30266.1"/>
    </source>
</evidence>
<sequence length="376" mass="42760">MNRLNLPENIIRFRHEKRLTQEELADFMGVTKASVSKWEKGINTPDLLLLPQLATFFDVTVDELIGYEAQLSSEQIRHQYADLSRDFATLPFADVLEKTRVLAHKYYACYPFLLQLSVLYWNHYMLAGTEEERRALLQEAVGWCDRIVENCSDVGVCSDAVVLRAGLYLQLGKAAEAIEELEPSADPSRLSGQNGTLLVQAYQLSGDAEKARSYAQAKQYLDLLNLIGDAILDLSLDERNIEHCEETIRRIKGVMDLYHLDTLHPNVAAQFQFQSAIVYAVNGREEEALAALRRFEKCIDKLFQPEQSGLHGDGYFNQLEAWIDRLPLGSMAPRDKSFIRQSLREALVYPAFDSLKEKEKFQKLVYRLTEGGGENA</sequence>
<dbReference type="PANTHER" id="PTHR46558:SF11">
    <property type="entry name" value="HTH-TYPE TRANSCRIPTIONAL REGULATOR XRE"/>
    <property type="match status" value="1"/>
</dbReference>
<reference evidence="5" key="2">
    <citation type="submission" date="2017-05" db="EMBL/GenBank/DDBJ databases">
        <title>Improved OligoMM genomes.</title>
        <authorList>
            <person name="Garzetti D."/>
        </authorList>
    </citation>
    <scope>NUCLEOTIDE SEQUENCE [LARGE SCALE GENOMIC DNA]</scope>
    <source>
        <strain evidence="5">KB18</strain>
    </source>
</reference>
<dbReference type="EMBL" id="CP065321">
    <property type="protein sequence ID" value="QQR30266.1"/>
    <property type="molecule type" value="Genomic_DNA"/>
</dbReference>
<reference evidence="4 6" key="3">
    <citation type="submission" date="2020-11" db="EMBL/GenBank/DDBJ databases">
        <title>Closed and high quality bacterial genomes of the OMM12 community.</title>
        <authorList>
            <person name="Marbouty M."/>
            <person name="Lamy-Besnier Q."/>
            <person name="Debarbieux L."/>
            <person name="Koszul R."/>
        </authorList>
    </citation>
    <scope>NUCLEOTIDE SEQUENCE [LARGE SCALE GENOMIC DNA]</scope>
    <source>
        <strain evidence="4 6">KB18</strain>
    </source>
</reference>
<dbReference type="EMBL" id="CP021422">
    <property type="protein sequence ID" value="ASB40984.1"/>
    <property type="molecule type" value="Genomic_DNA"/>
</dbReference>
<name>A0A1Z2XRC1_9FIRM</name>
<dbReference type="Proteomes" id="UP000596035">
    <property type="component" value="Chromosome"/>
</dbReference>
<dbReference type="Gene3D" id="1.10.260.40">
    <property type="entry name" value="lambda repressor-like DNA-binding domains"/>
    <property type="match status" value="1"/>
</dbReference>
<reference evidence="3" key="1">
    <citation type="journal article" date="2017" name="Genome Announc.">
        <title>High-Quality Whole-Genome Sequences of the Oligo-Mouse-Microbiota Bacterial Community.</title>
        <authorList>
            <person name="Garzetti D."/>
            <person name="Brugiroux S."/>
            <person name="Bunk B."/>
            <person name="Pukall R."/>
            <person name="McCoy K.D."/>
            <person name="Macpherson A.J."/>
            <person name="Stecher B."/>
        </authorList>
    </citation>
    <scope>NUCLEOTIDE SEQUENCE</scope>
    <source>
        <strain evidence="3">KB18</strain>
    </source>
</reference>
<proteinExistence type="predicted"/>
<dbReference type="KEGG" id="amur:ADH66_10175"/>
<dbReference type="SUPFAM" id="SSF48452">
    <property type="entry name" value="TPR-like"/>
    <property type="match status" value="1"/>
</dbReference>
<evidence type="ECO:0000313" key="5">
    <source>
        <dbReference type="Proteomes" id="UP000196710"/>
    </source>
</evidence>
<dbReference type="Gene3D" id="1.25.40.10">
    <property type="entry name" value="Tetratricopeptide repeat domain"/>
    <property type="match status" value="1"/>
</dbReference>
<organism evidence="4 6">
    <name type="scientific">Acutalibacter muris</name>
    <dbReference type="NCBI Taxonomy" id="1796620"/>
    <lineage>
        <taxon>Bacteria</taxon>
        <taxon>Bacillati</taxon>
        <taxon>Bacillota</taxon>
        <taxon>Clostridia</taxon>
        <taxon>Eubacteriales</taxon>
        <taxon>Acutalibacteraceae</taxon>
        <taxon>Acutalibacter</taxon>
    </lineage>
</organism>